<protein>
    <submittedName>
        <fullName evidence="1">Uncharacterized protein</fullName>
    </submittedName>
</protein>
<evidence type="ECO:0000313" key="1">
    <source>
        <dbReference type="EMBL" id="CAK5072921.1"/>
    </source>
</evidence>
<gene>
    <name evidence="1" type="ORF">MENTE1834_LOCUS19560</name>
</gene>
<dbReference type="EMBL" id="CAVMJV010000023">
    <property type="protein sequence ID" value="CAK5072921.1"/>
    <property type="molecule type" value="Genomic_DNA"/>
</dbReference>
<keyword evidence="2" id="KW-1185">Reference proteome</keyword>
<dbReference type="Proteomes" id="UP001497535">
    <property type="component" value="Unassembled WGS sequence"/>
</dbReference>
<accession>A0ACB0Z1S6</accession>
<proteinExistence type="predicted"/>
<sequence>MMGKVVQRQSMLFQQLRNVVIIEEKLFQQRGTLFQQRGKLSALPKLLAL</sequence>
<comment type="caution">
    <text evidence="1">The sequence shown here is derived from an EMBL/GenBank/DDBJ whole genome shotgun (WGS) entry which is preliminary data.</text>
</comment>
<reference evidence="1" key="1">
    <citation type="submission" date="2023-11" db="EMBL/GenBank/DDBJ databases">
        <authorList>
            <person name="Poullet M."/>
        </authorList>
    </citation>
    <scope>NUCLEOTIDE SEQUENCE</scope>
    <source>
        <strain evidence="1">E1834</strain>
    </source>
</reference>
<evidence type="ECO:0000313" key="2">
    <source>
        <dbReference type="Proteomes" id="UP001497535"/>
    </source>
</evidence>
<organism evidence="1 2">
    <name type="scientific">Meloidogyne enterolobii</name>
    <name type="common">Root-knot nematode worm</name>
    <name type="synonym">Meloidogyne mayaguensis</name>
    <dbReference type="NCBI Taxonomy" id="390850"/>
    <lineage>
        <taxon>Eukaryota</taxon>
        <taxon>Metazoa</taxon>
        <taxon>Ecdysozoa</taxon>
        <taxon>Nematoda</taxon>
        <taxon>Chromadorea</taxon>
        <taxon>Rhabditida</taxon>
        <taxon>Tylenchina</taxon>
        <taxon>Tylenchomorpha</taxon>
        <taxon>Tylenchoidea</taxon>
        <taxon>Meloidogynidae</taxon>
        <taxon>Meloidogyninae</taxon>
        <taxon>Meloidogyne</taxon>
    </lineage>
</organism>
<name>A0ACB0Z1S6_MELEN</name>